<feature type="disulfide bond" evidence="15">
    <location>
        <begin position="21"/>
        <end position="27"/>
    </location>
</feature>
<gene>
    <name evidence="15" type="primary">L2</name>
</gene>
<evidence type="ECO:0000256" key="13">
    <source>
        <dbReference type="ARBA" id="ARBA00023157"/>
    </source>
</evidence>
<keyword evidence="11 15" id="KW-1176">Cytoplasmic inwards viral transport</keyword>
<dbReference type="GO" id="GO:0003677">
    <property type="term" value="F:DNA binding"/>
    <property type="evidence" value="ECO:0007669"/>
    <property type="project" value="UniProtKB-UniRule"/>
</dbReference>
<dbReference type="GO" id="GO:0005198">
    <property type="term" value="F:structural molecule activity"/>
    <property type="evidence" value="ECO:0007669"/>
    <property type="project" value="UniProtKB-UniRule"/>
</dbReference>
<dbReference type="GO" id="GO:0043657">
    <property type="term" value="C:host cell"/>
    <property type="evidence" value="ECO:0007669"/>
    <property type="project" value="GOC"/>
</dbReference>
<keyword evidence="8 15" id="KW-0426">Late protein</keyword>
<evidence type="ECO:0000256" key="6">
    <source>
        <dbReference type="ARBA" id="ARBA00022812"/>
    </source>
</evidence>
<dbReference type="GO" id="GO:0075521">
    <property type="term" value="P:microtubule-dependent intracellular transport of viral material towards nucleus"/>
    <property type="evidence" value="ECO:0007669"/>
    <property type="project" value="UniProtKB-UniRule"/>
</dbReference>
<keyword evidence="5 15" id="KW-0945">Host-virus interaction</keyword>
<organism evidence="16">
    <name type="scientific">Human papillomavirus</name>
    <dbReference type="NCBI Taxonomy" id="10566"/>
    <lineage>
        <taxon>Viruses</taxon>
        <taxon>Monodnaviria</taxon>
        <taxon>Shotokuvirae</taxon>
        <taxon>Cossaviricota</taxon>
        <taxon>Papovaviricetes</taxon>
        <taxon>Zurhausenvirales</taxon>
        <taxon>Papillomaviridae</taxon>
    </lineage>
</organism>
<comment type="subunit">
    <text evidence="15">Interacts with major capsid protein L1. Interacts with E2; this interaction inhibits E2 transcriptional activity but not the DNA replication function E2. Interacts with host HSPA8; this interaction is required for L2 nuclear translocation. Interacts with host importins KPNB2 and KPNB3. Forms a complex with importin alpha2-beta1 heterodimers via interaction with the importin alpha2 adapter. Interacts with host DYNLT1; this interaction is essential for virus intracellular transport during entry. Interacts (via C-terminus) with host retromer subunits VPS35 AND VPS29.</text>
</comment>
<evidence type="ECO:0000256" key="12">
    <source>
        <dbReference type="ARBA" id="ARBA00023125"/>
    </source>
</evidence>
<evidence type="ECO:0000256" key="15">
    <source>
        <dbReference type="HAMAP-Rule" id="MF_04003"/>
    </source>
</evidence>
<keyword evidence="12 15" id="KW-0238">DNA-binding</keyword>
<evidence type="ECO:0000256" key="11">
    <source>
        <dbReference type="ARBA" id="ARBA00023120"/>
    </source>
</evidence>
<dbReference type="GO" id="GO:0019028">
    <property type="term" value="C:viral capsid"/>
    <property type="evidence" value="ECO:0007669"/>
    <property type="project" value="UniProtKB-UniRule"/>
</dbReference>
<dbReference type="GO" id="GO:0075732">
    <property type="term" value="P:viral penetration into host nucleus"/>
    <property type="evidence" value="ECO:0007669"/>
    <property type="project" value="UniProtKB-KW"/>
</dbReference>
<dbReference type="GO" id="GO:0046718">
    <property type="term" value="P:symbiont entry into host cell"/>
    <property type="evidence" value="ECO:0007669"/>
    <property type="project" value="UniProtKB-KW"/>
</dbReference>
<protein>
    <recommendedName>
        <fullName evidence="15">Minor capsid protein L2</fullName>
    </recommendedName>
</protein>
<comment type="similarity">
    <text evidence="15">Belongs to the papillomaviridae L2 protein family.</text>
</comment>
<evidence type="ECO:0000256" key="2">
    <source>
        <dbReference type="ARBA" id="ARBA00022553"/>
    </source>
</evidence>
<comment type="caution">
    <text evidence="15">Lacks conserved residue(s) required for the propagation of feature annotation.</text>
</comment>
<evidence type="ECO:0000256" key="5">
    <source>
        <dbReference type="ARBA" id="ARBA00022581"/>
    </source>
</evidence>
<keyword evidence="10" id="KW-1039">Host endosome</keyword>
<dbReference type="GO" id="GO:0042025">
    <property type="term" value="C:host cell nucleus"/>
    <property type="evidence" value="ECO:0007669"/>
    <property type="project" value="UniProtKB-SubCell"/>
</dbReference>
<keyword evidence="4 15" id="KW-1048">Host nucleus</keyword>
<evidence type="ECO:0000256" key="4">
    <source>
        <dbReference type="ARBA" id="ARBA00022562"/>
    </source>
</evidence>
<dbReference type="Pfam" id="PF00513">
    <property type="entry name" value="Late_protein_L2"/>
    <property type="match status" value="1"/>
</dbReference>
<keyword evidence="14 15" id="KW-1160">Virus entry into host cell</keyword>
<dbReference type="InterPro" id="IPR000784">
    <property type="entry name" value="Late_L2"/>
</dbReference>
<keyword evidence="13 15" id="KW-1015">Disulfide bond</keyword>
<keyword evidence="9 15" id="KW-1177">Microtubular inwards viral transport</keyword>
<evidence type="ECO:0000256" key="7">
    <source>
        <dbReference type="ARBA" id="ARBA00022844"/>
    </source>
</evidence>
<keyword evidence="6" id="KW-1040">Host Golgi apparatus</keyword>
<evidence type="ECO:0000256" key="8">
    <source>
        <dbReference type="ARBA" id="ARBA00022921"/>
    </source>
</evidence>
<evidence type="ECO:0000256" key="14">
    <source>
        <dbReference type="ARBA" id="ARBA00023296"/>
    </source>
</evidence>
<evidence type="ECO:0000256" key="9">
    <source>
        <dbReference type="ARBA" id="ARBA00022952"/>
    </source>
</evidence>
<sequence>MSLTRARRLKRDSVQNLYNQCQLTGNCLPDVKNKVEANTLADKLLKIFSSIIYLGGLSIGTGKGTGGSTGYTPLGGTTTGGGRVGTGGTVVRPNVVVEPLGPTDIVPVDTVNPSSSSIVPLLESGPDIIIAESAPGPEVNIPDAGTDLGISDLDVVTSTDPVSDITLGGGGGPSVSTSEDSVAIIDVQPAPSTPRRVATSTYSNPSYVTVYSQSTIAEETTANINVFVDAAYGGDIIGSSGQDIPLETFSDISNIAEFEIEEPYPRTSTPRNILNRTIQRARDLYNRRVQQVRTRNPDFLGRPQLAVQFQFENPAFENDITLTFEQDLNQLATAAPDADFADVIRLQRPRYSVTDTGNVRVSRFGQRGTIQTRSGLQIGQQVHFYYDISEIEPAEAIELTLLGEHSGEAAVVDGLAESTLVDAENSNVPLLHTEDELLDVPNEDFSNSHLVLSSSNRRSYITTPTLPPGTAIRVFIDDYADGLFVSYPETYKPPQIIVPANTLPPTVLIDSFNSNDFVLHPSHNKRRKRKRGDF</sequence>
<keyword evidence="7 15" id="KW-0946">Virion</keyword>
<keyword evidence="2 15" id="KW-0597">Phosphoprotein</keyword>
<dbReference type="HAMAP" id="MF_04003">
    <property type="entry name" value="PPV_L2"/>
    <property type="match status" value="1"/>
</dbReference>
<reference evidence="16" key="1">
    <citation type="journal article" date="2018" name="Nat. Med.">
        <title>Expanded skin virome in DOCK8-deficient patients.</title>
        <authorList>
            <consortium name="NISC Comparative Sequencing Program"/>
            <person name="Tirosh O."/>
            <person name="Conlan S."/>
            <person name="Deming C."/>
            <person name="Lee-Lin S.Q."/>
            <person name="Huang X."/>
            <person name="Su H.C."/>
            <person name="Freeman A.F."/>
            <person name="Segre J.A."/>
            <person name="Kong H.H."/>
        </authorList>
    </citation>
    <scope>NUCLEOTIDE SEQUENCE</scope>
    <source>
        <strain evidence="16">HPV-mSK_131</strain>
    </source>
</reference>
<name>A0A385PJS2_9PAPI</name>
<dbReference type="EMBL" id="MH777273">
    <property type="protein sequence ID" value="AYA94105.2"/>
    <property type="molecule type" value="Genomic_DNA"/>
</dbReference>
<comment type="subcellular location">
    <subcellularLocation>
        <location evidence="15">Virion</location>
    </subcellularLocation>
    <subcellularLocation>
        <location evidence="15">Host nucleus</location>
    </subcellularLocation>
</comment>
<evidence type="ECO:0000256" key="1">
    <source>
        <dbReference type="ARBA" id="ARBA00022524"/>
    </source>
</evidence>
<proteinExistence type="inferred from homology"/>
<evidence type="ECO:0000313" key="16">
    <source>
        <dbReference type="EMBL" id="AYA94105.2"/>
    </source>
</evidence>
<comment type="PTM">
    <text evidence="15">Highly phosphorylated.</text>
</comment>
<accession>A0A385PJS2</accession>
<keyword evidence="3 15" id="KW-0167">Capsid protein</keyword>
<keyword evidence="1 15" id="KW-1163">Viral penetration into host nucleus</keyword>
<evidence type="ECO:0000256" key="3">
    <source>
        <dbReference type="ARBA" id="ARBA00022561"/>
    </source>
</evidence>
<comment type="function">
    <text evidence="15">Minor protein of the capsid that localizes along the inner surface of the virion, within the central cavities beneath the L1 pentamers. Plays a role in capsid stabilization through interaction with the major capsid protein L1. Once the virion enters the host cell, L2 escorts the genomic DNA into the nucleus by promoting escape from the endosomal compartments and traffic through the host Golgi network. Mechanistically, the C-terminus of L2 possesses a cell-penetrating peptide that protudes from the host endosome, interacts with host cytoplasmic retromer cargo and thereby mediates the capsid delivery to the host trans-Golgi network. Plays a role through its interaction with host dynein in the intracellular microtubule-dependent transport of viral capsid toward the nucleus. Mediates the viral genome import into the nucleus through binding to host importins. Once within the nucleus, L2 localizes viral genomes to host PML bodies in order to activate early gene expression for establishment of infection. Later on, promotes late gene expression by interacting with the viral E2 protein and by inhibiting its transcriptional activation functions. During virion assembly, encapsidates the genome by direct interaction with the viral DNA.</text>
</comment>
<evidence type="ECO:0000256" key="10">
    <source>
        <dbReference type="ARBA" id="ARBA00023046"/>
    </source>
</evidence>